<evidence type="ECO:0000256" key="1">
    <source>
        <dbReference type="SAM" id="MobiDB-lite"/>
    </source>
</evidence>
<name>A0A3S1BUH0_ELYCH</name>
<proteinExistence type="predicted"/>
<evidence type="ECO:0000313" key="3">
    <source>
        <dbReference type="Proteomes" id="UP000271974"/>
    </source>
</evidence>
<dbReference type="Proteomes" id="UP000271974">
    <property type="component" value="Unassembled WGS sequence"/>
</dbReference>
<dbReference type="EMBL" id="RQTK01000068">
    <property type="protein sequence ID" value="RUS89028.1"/>
    <property type="molecule type" value="Genomic_DNA"/>
</dbReference>
<dbReference type="AlphaFoldDB" id="A0A3S1BUH0"/>
<reference evidence="2 3" key="1">
    <citation type="submission" date="2019-01" db="EMBL/GenBank/DDBJ databases">
        <title>A draft genome assembly of the solar-powered sea slug Elysia chlorotica.</title>
        <authorList>
            <person name="Cai H."/>
            <person name="Li Q."/>
            <person name="Fang X."/>
            <person name="Li J."/>
            <person name="Curtis N.E."/>
            <person name="Altenburger A."/>
            <person name="Shibata T."/>
            <person name="Feng M."/>
            <person name="Maeda T."/>
            <person name="Schwartz J.A."/>
            <person name="Shigenobu S."/>
            <person name="Lundholm N."/>
            <person name="Nishiyama T."/>
            <person name="Yang H."/>
            <person name="Hasebe M."/>
            <person name="Li S."/>
            <person name="Pierce S.K."/>
            <person name="Wang J."/>
        </authorList>
    </citation>
    <scope>NUCLEOTIDE SEQUENCE [LARGE SCALE GENOMIC DNA]</scope>
    <source>
        <strain evidence="2">EC2010</strain>
        <tissue evidence="2">Whole organism of an adult</tissue>
    </source>
</reference>
<protein>
    <submittedName>
        <fullName evidence="2">Uncharacterized protein</fullName>
    </submittedName>
</protein>
<evidence type="ECO:0000313" key="2">
    <source>
        <dbReference type="EMBL" id="RUS89028.1"/>
    </source>
</evidence>
<feature type="region of interest" description="Disordered" evidence="1">
    <location>
        <begin position="160"/>
        <end position="190"/>
    </location>
</feature>
<organism evidence="2 3">
    <name type="scientific">Elysia chlorotica</name>
    <name type="common">Eastern emerald elysia</name>
    <name type="synonym">Sea slug</name>
    <dbReference type="NCBI Taxonomy" id="188477"/>
    <lineage>
        <taxon>Eukaryota</taxon>
        <taxon>Metazoa</taxon>
        <taxon>Spiralia</taxon>
        <taxon>Lophotrochozoa</taxon>
        <taxon>Mollusca</taxon>
        <taxon>Gastropoda</taxon>
        <taxon>Heterobranchia</taxon>
        <taxon>Euthyneura</taxon>
        <taxon>Panpulmonata</taxon>
        <taxon>Sacoglossa</taxon>
        <taxon>Placobranchoidea</taxon>
        <taxon>Plakobranchidae</taxon>
        <taxon>Elysia</taxon>
    </lineage>
</organism>
<sequence>MGERELFASCSFTLSRNVPNQEKPLIQKITNLGFVVKKVEPLIVEKGPASAADISSLIAVVDHEFEPQVGEDFEIIDSVPSLDKKEECAQSVGSFSILNQPNCYQSFMPVGKNFQNKEDKGFADSENIPAKELEPPMLAHVDDITDGEILELEKQVSSLNLETGRSSVSESVKPSIHTSESSSIDKASNDDIGKRMATSEDFMRCQPNRASNDRAFNFTSKARETEFSQETSKKLELLDMTTPNMDSKATLTLTLTLSISPARPGRQNSAKRPQKS</sequence>
<feature type="compositionally biased region" description="Polar residues" evidence="1">
    <location>
        <begin position="160"/>
        <end position="186"/>
    </location>
</feature>
<gene>
    <name evidence="2" type="ORF">EGW08_003199</name>
</gene>
<accession>A0A3S1BUH0</accession>
<keyword evidence="3" id="KW-1185">Reference proteome</keyword>
<comment type="caution">
    <text evidence="2">The sequence shown here is derived from an EMBL/GenBank/DDBJ whole genome shotgun (WGS) entry which is preliminary data.</text>
</comment>